<dbReference type="EMBL" id="JAWDJW010004375">
    <property type="protein sequence ID" value="KAK3076098.1"/>
    <property type="molecule type" value="Genomic_DNA"/>
</dbReference>
<accession>A0ACC3DHL9</accession>
<name>A0ACC3DHL9_9PEZI</name>
<organism evidence="1 2">
    <name type="scientific">Coniosporium uncinatum</name>
    <dbReference type="NCBI Taxonomy" id="93489"/>
    <lineage>
        <taxon>Eukaryota</taxon>
        <taxon>Fungi</taxon>
        <taxon>Dikarya</taxon>
        <taxon>Ascomycota</taxon>
        <taxon>Pezizomycotina</taxon>
        <taxon>Dothideomycetes</taxon>
        <taxon>Dothideomycetes incertae sedis</taxon>
        <taxon>Coniosporium</taxon>
    </lineage>
</organism>
<keyword evidence="2" id="KW-1185">Reference proteome</keyword>
<protein>
    <submittedName>
        <fullName evidence="1">Uncharacterized protein</fullName>
    </submittedName>
</protein>
<sequence length="178" mass="18052">MVWTAPAATAATTAPATATSTSSSTTSGQSSPLLGATTTTRFNEAFPANELHYTRSFSSGSVPSTPTSTRSRSPSISSLDTIEDVPEVEEKAALEADRVRGGISGSGGGGVLRRNSHEDPRGRMGGVVALGMGVPPGWGGAGGGRGDKVGASGGGKKRWSVCGAEKRGDLDLETIWED</sequence>
<reference evidence="1" key="1">
    <citation type="submission" date="2024-09" db="EMBL/GenBank/DDBJ databases">
        <title>Black Yeasts Isolated from many extreme environments.</title>
        <authorList>
            <person name="Coleine C."/>
            <person name="Stajich J.E."/>
            <person name="Selbmann L."/>
        </authorList>
    </citation>
    <scope>NUCLEOTIDE SEQUENCE</scope>
    <source>
        <strain evidence="1">CCFEE 5737</strain>
    </source>
</reference>
<comment type="caution">
    <text evidence="1">The sequence shown here is derived from an EMBL/GenBank/DDBJ whole genome shotgun (WGS) entry which is preliminary data.</text>
</comment>
<gene>
    <name evidence="1" type="ORF">LTS18_013928</name>
</gene>
<proteinExistence type="predicted"/>
<evidence type="ECO:0000313" key="2">
    <source>
        <dbReference type="Proteomes" id="UP001186974"/>
    </source>
</evidence>
<dbReference type="Proteomes" id="UP001186974">
    <property type="component" value="Unassembled WGS sequence"/>
</dbReference>
<evidence type="ECO:0000313" key="1">
    <source>
        <dbReference type="EMBL" id="KAK3076098.1"/>
    </source>
</evidence>